<proteinExistence type="inferred from homology"/>
<evidence type="ECO:0000256" key="6">
    <source>
        <dbReference type="ARBA" id="ARBA00023154"/>
    </source>
</evidence>
<feature type="binding site" evidence="9">
    <location>
        <position position="14"/>
    </location>
    <ligand>
        <name>substrate</name>
    </ligand>
</feature>
<dbReference type="NCBIfam" id="TIGR00652">
    <property type="entry name" value="DapF"/>
    <property type="match status" value="1"/>
</dbReference>
<evidence type="ECO:0000313" key="11">
    <source>
        <dbReference type="EMBL" id="GCD08919.1"/>
    </source>
</evidence>
<dbReference type="GO" id="GO:0009089">
    <property type="term" value="P:lysine biosynthetic process via diaminopimelate"/>
    <property type="evidence" value="ECO:0007669"/>
    <property type="project" value="UniProtKB-UniRule"/>
</dbReference>
<evidence type="ECO:0000256" key="4">
    <source>
        <dbReference type="ARBA" id="ARBA00022490"/>
    </source>
</evidence>
<comment type="subunit">
    <text evidence="9">Homodimer.</text>
</comment>
<comment type="catalytic activity">
    <reaction evidence="8 9">
        <text>(2S,6S)-2,6-diaminopimelate = meso-2,6-diaminopimelate</text>
        <dbReference type="Rhea" id="RHEA:15393"/>
        <dbReference type="ChEBI" id="CHEBI:57609"/>
        <dbReference type="ChEBI" id="CHEBI:57791"/>
        <dbReference type="EC" id="5.1.1.7"/>
    </reaction>
</comment>
<comment type="similarity">
    <text evidence="2 9">Belongs to the diaminopimelate epimerase family.</text>
</comment>
<keyword evidence="4 9" id="KW-0963">Cytoplasm</keyword>
<dbReference type="HAMAP" id="MF_00197">
    <property type="entry name" value="DAP_epimerase"/>
    <property type="match status" value="1"/>
</dbReference>
<keyword evidence="6 9" id="KW-0457">Lysine biosynthesis</keyword>
<organism evidence="11 12">
    <name type="scientific">Clostridium tagluense</name>
    <dbReference type="NCBI Taxonomy" id="360422"/>
    <lineage>
        <taxon>Bacteria</taxon>
        <taxon>Bacillati</taxon>
        <taxon>Bacillota</taxon>
        <taxon>Clostridia</taxon>
        <taxon>Eubacteriales</taxon>
        <taxon>Clostridiaceae</taxon>
        <taxon>Clostridium</taxon>
    </lineage>
</organism>
<evidence type="ECO:0000256" key="8">
    <source>
        <dbReference type="ARBA" id="ARBA00051712"/>
    </source>
</evidence>
<gene>
    <name evidence="9 11" type="primary">dapF</name>
    <name evidence="11" type="ORF">Ctaglu_05420</name>
</gene>
<feature type="site" description="Could be important to modulate the pK values of the two catalytic cysteine residues" evidence="9">
    <location>
        <position position="164"/>
    </location>
</feature>
<reference evidence="11 12" key="1">
    <citation type="submission" date="2018-11" db="EMBL/GenBank/DDBJ databases">
        <title>Genome sequencing and assembly of Clostridium tagluense strain A121.</title>
        <authorList>
            <person name="Murakami T."/>
            <person name="Segawa T."/>
            <person name="Shcherbakova V.A."/>
            <person name="Mori H."/>
            <person name="Yoshimura Y."/>
        </authorList>
    </citation>
    <scope>NUCLEOTIDE SEQUENCE [LARGE SCALE GENOMIC DNA]</scope>
    <source>
        <strain evidence="11 12">A121</strain>
    </source>
</reference>
<comment type="caution">
    <text evidence="9">Lacks conserved residue(s) required for the propagation of feature annotation.</text>
</comment>
<feature type="active site" evidence="10">
    <location>
        <position position="74"/>
    </location>
</feature>
<evidence type="ECO:0000256" key="9">
    <source>
        <dbReference type="HAMAP-Rule" id="MF_00197"/>
    </source>
</evidence>
<keyword evidence="12" id="KW-1185">Reference proteome</keyword>
<comment type="function">
    <text evidence="9">Catalyzes the stereoinversion of LL-2,6-diaminopimelate (L,L-DAP) to meso-diaminopimelate (meso-DAP), a precursor of L-lysine and an essential component of the bacterial peptidoglycan.</text>
</comment>
<feature type="active site" description="Proton donor" evidence="9">
    <location>
        <position position="74"/>
    </location>
</feature>
<dbReference type="Gene3D" id="3.10.310.10">
    <property type="entry name" value="Diaminopimelate Epimerase, Chain A, domain 1"/>
    <property type="match status" value="2"/>
</dbReference>
<comment type="caution">
    <text evidence="11">The sequence shown here is derived from an EMBL/GenBank/DDBJ whole genome shotgun (WGS) entry which is preliminary data.</text>
</comment>
<dbReference type="InterPro" id="IPR018510">
    <property type="entry name" value="DAP_epimerase_AS"/>
</dbReference>
<dbReference type="EC" id="5.1.1.7" evidence="3 9"/>
<dbReference type="Proteomes" id="UP000287872">
    <property type="component" value="Unassembled WGS sequence"/>
</dbReference>
<dbReference type="GO" id="GO:0005829">
    <property type="term" value="C:cytosol"/>
    <property type="evidence" value="ECO:0007669"/>
    <property type="project" value="TreeGrafter"/>
</dbReference>
<dbReference type="UniPathway" id="UPA00034">
    <property type="reaction ID" value="UER00025"/>
</dbReference>
<protein>
    <recommendedName>
        <fullName evidence="3 9">Diaminopimelate epimerase</fullName>
        <shortName evidence="9">DAP epimerase</shortName>
        <ecNumber evidence="3 9">5.1.1.7</ecNumber>
    </recommendedName>
    <alternativeName>
        <fullName evidence="9">PLP-independent amino acid racemase</fullName>
    </alternativeName>
</protein>
<dbReference type="GO" id="GO:0008837">
    <property type="term" value="F:diaminopimelate epimerase activity"/>
    <property type="evidence" value="ECO:0007669"/>
    <property type="project" value="UniProtKB-UniRule"/>
</dbReference>
<evidence type="ECO:0000256" key="3">
    <source>
        <dbReference type="ARBA" id="ARBA00013080"/>
    </source>
</evidence>
<keyword evidence="7 9" id="KW-0413">Isomerase</keyword>
<feature type="binding site" evidence="9">
    <location>
        <begin position="221"/>
        <end position="222"/>
    </location>
    <ligand>
        <name>substrate</name>
    </ligand>
</feature>
<feature type="binding site" evidence="9">
    <location>
        <begin position="211"/>
        <end position="212"/>
    </location>
    <ligand>
        <name>substrate</name>
    </ligand>
</feature>
<evidence type="ECO:0000256" key="1">
    <source>
        <dbReference type="ARBA" id="ARBA00005196"/>
    </source>
</evidence>
<dbReference type="PANTHER" id="PTHR31689:SF0">
    <property type="entry name" value="DIAMINOPIMELATE EPIMERASE"/>
    <property type="match status" value="1"/>
</dbReference>
<feature type="active site" description="Proton acceptor" evidence="9">
    <location>
        <position position="220"/>
    </location>
</feature>
<comment type="pathway">
    <text evidence="1 9">Amino-acid biosynthesis; L-lysine biosynthesis via DAP pathway; DL-2,6-diaminopimelate from LL-2,6-diaminopimelate: step 1/1.</text>
</comment>
<dbReference type="SUPFAM" id="SSF54506">
    <property type="entry name" value="Diaminopimelate epimerase-like"/>
    <property type="match status" value="2"/>
</dbReference>
<evidence type="ECO:0000256" key="5">
    <source>
        <dbReference type="ARBA" id="ARBA00022605"/>
    </source>
</evidence>
<dbReference type="EMBL" id="BHYK01000003">
    <property type="protein sequence ID" value="GCD08919.1"/>
    <property type="molecule type" value="Genomic_DNA"/>
</dbReference>
<evidence type="ECO:0000256" key="2">
    <source>
        <dbReference type="ARBA" id="ARBA00010219"/>
    </source>
</evidence>
<comment type="subcellular location">
    <subcellularLocation>
        <location evidence="9">Cytoplasm</location>
    </subcellularLocation>
</comment>
<feature type="binding site" evidence="9">
    <location>
        <position position="193"/>
    </location>
    <ligand>
        <name>substrate</name>
    </ligand>
</feature>
<dbReference type="FunFam" id="3.10.310.10:FF:000001">
    <property type="entry name" value="Diaminopimelate epimerase"/>
    <property type="match status" value="1"/>
</dbReference>
<name>A0A401UHG2_9CLOT</name>
<dbReference type="AlphaFoldDB" id="A0A401UHG2"/>
<evidence type="ECO:0000256" key="10">
    <source>
        <dbReference type="PROSITE-ProRule" id="PRU10125"/>
    </source>
</evidence>
<sequence>MEIINFTKMQGTGNDFIVIEDFQGKYANLEGLAIKLCDRHFGIGADGILIVTKSNIADIQMIIINADGSYASMCGNGIRCFAKYVFEKKYVQKENMKIETGDGVKLANICIKDGFAESVNINMGKYNFNPSSIPALSKSEIINKKIEVSNKEYYITSMFMGVPHTIVFGKQEEYQVEEGKFIEHLDLFPEKTNVNFCEIVGRNVIRVKTWERGAGPTLACGTGSCASVVAANRLGYIDKKVEVQVPGGVITVEIAKNEVLMEGPAEITFEGEFFLN</sequence>
<dbReference type="Pfam" id="PF01678">
    <property type="entry name" value="DAP_epimerase"/>
    <property type="match status" value="2"/>
</dbReference>
<feature type="binding site" evidence="9">
    <location>
        <begin position="75"/>
        <end position="76"/>
    </location>
    <ligand>
        <name>substrate</name>
    </ligand>
</feature>
<accession>A0A401UHG2</accession>
<dbReference type="PANTHER" id="PTHR31689">
    <property type="entry name" value="DIAMINOPIMELATE EPIMERASE, CHLOROPLASTIC"/>
    <property type="match status" value="1"/>
</dbReference>
<dbReference type="InterPro" id="IPR001653">
    <property type="entry name" value="DAP_epimerase_DapF"/>
</dbReference>
<dbReference type="PROSITE" id="PS01326">
    <property type="entry name" value="DAP_EPIMERASE"/>
    <property type="match status" value="1"/>
</dbReference>
<feature type="site" description="Could be important to modulate the pK values of the two catalytic cysteine residues" evidence="9">
    <location>
        <position position="211"/>
    </location>
</feature>
<feature type="binding site" evidence="9">
    <location>
        <position position="65"/>
    </location>
    <ligand>
        <name>substrate</name>
    </ligand>
</feature>
<evidence type="ECO:0000313" key="12">
    <source>
        <dbReference type="Proteomes" id="UP000287872"/>
    </source>
</evidence>
<evidence type="ECO:0000256" key="7">
    <source>
        <dbReference type="ARBA" id="ARBA00023235"/>
    </source>
</evidence>
<keyword evidence="5 9" id="KW-0028">Amino-acid biosynthesis</keyword>